<reference evidence="2" key="1">
    <citation type="submission" date="2022-07" db="EMBL/GenBank/DDBJ databases">
        <authorList>
            <person name="Criscuolo A."/>
        </authorList>
    </citation>
    <scope>NUCLEOTIDE SEQUENCE</scope>
    <source>
        <strain evidence="2">CIP103197</strain>
    </source>
</reference>
<dbReference type="Gene3D" id="1.10.3210.50">
    <property type="match status" value="1"/>
</dbReference>
<dbReference type="Proteomes" id="UP001152447">
    <property type="component" value="Unassembled WGS sequence"/>
</dbReference>
<dbReference type="PANTHER" id="PTHR33594:SF1">
    <property type="entry name" value="HD_PDEASE DOMAIN-CONTAINING PROTEIN"/>
    <property type="match status" value="1"/>
</dbReference>
<dbReference type="EMBL" id="CAMAPB010000016">
    <property type="protein sequence ID" value="CAH9056369.1"/>
    <property type="molecule type" value="Genomic_DNA"/>
</dbReference>
<comment type="caution">
    <text evidence="2">The sequence shown here is derived from an EMBL/GenBank/DDBJ whole genome shotgun (WGS) entry which is preliminary data.</text>
</comment>
<dbReference type="SUPFAM" id="SSF109604">
    <property type="entry name" value="HD-domain/PDEase-like"/>
    <property type="match status" value="1"/>
</dbReference>
<dbReference type="InterPro" id="IPR003607">
    <property type="entry name" value="HD/PDEase_dom"/>
</dbReference>
<accession>A0A9W4QWM9</accession>
<proteinExistence type="predicted"/>
<dbReference type="RefSeq" id="WP_262976478.1">
    <property type="nucleotide sequence ID" value="NZ_CAMAPB010000016.1"/>
</dbReference>
<dbReference type="PANTHER" id="PTHR33594">
    <property type="entry name" value="SUPERFAMILY HYDROLASE, PUTATIVE (AFU_ORTHOLOGUE AFUA_1G03035)-RELATED"/>
    <property type="match status" value="1"/>
</dbReference>
<gene>
    <name evidence="2" type="primary">yedJ</name>
    <name evidence="2" type="ORF">PSEHALCIP103_01442</name>
</gene>
<dbReference type="PROSITE" id="PS51831">
    <property type="entry name" value="HD"/>
    <property type="match status" value="1"/>
</dbReference>
<name>A0A9W4QWM9_PSEHA</name>
<feature type="domain" description="HD" evidence="1">
    <location>
        <begin position="32"/>
        <end position="136"/>
    </location>
</feature>
<evidence type="ECO:0000313" key="2">
    <source>
        <dbReference type="EMBL" id="CAH9056369.1"/>
    </source>
</evidence>
<organism evidence="2 3">
    <name type="scientific">Pseudoalteromonas haloplanktis</name>
    <name type="common">Alteromonas haloplanktis</name>
    <dbReference type="NCBI Taxonomy" id="228"/>
    <lineage>
        <taxon>Bacteria</taxon>
        <taxon>Pseudomonadati</taxon>
        <taxon>Pseudomonadota</taxon>
        <taxon>Gammaproteobacteria</taxon>
        <taxon>Alteromonadales</taxon>
        <taxon>Pseudoalteromonadaceae</taxon>
        <taxon>Pseudoalteromonas</taxon>
    </lineage>
</organism>
<dbReference type="InterPro" id="IPR006674">
    <property type="entry name" value="HD_domain"/>
</dbReference>
<evidence type="ECO:0000259" key="1">
    <source>
        <dbReference type="PROSITE" id="PS51831"/>
    </source>
</evidence>
<evidence type="ECO:0000313" key="3">
    <source>
        <dbReference type="Proteomes" id="UP001152447"/>
    </source>
</evidence>
<dbReference type="Pfam" id="PF01966">
    <property type="entry name" value="HD"/>
    <property type="match status" value="1"/>
</dbReference>
<protein>
    <recommendedName>
        <fullName evidence="1">HD domain-containing protein</fullName>
    </recommendedName>
</protein>
<dbReference type="AlphaFoldDB" id="A0A9W4QWM9"/>
<keyword evidence="3" id="KW-1185">Reference proteome</keyword>
<dbReference type="CDD" id="cd00077">
    <property type="entry name" value="HDc"/>
    <property type="match status" value="1"/>
</dbReference>
<dbReference type="SMART" id="SM00471">
    <property type="entry name" value="HDc"/>
    <property type="match status" value="1"/>
</dbReference>
<sequence length="218" mass="24089">MNNLALSPSLKQLNQQCREFITALIHADVAHDITHIERVVRVAVKLCTAEKANMNVVLPAAWLHDCVAVAKNHPDRAKASTMAADKAISFLASIGYDDALFDDIHHAIAAHSFSANIAIKTVEAQIVQDADRMDALGAIGVSRCMKVGGSISRLLYNPNDPFCLEREPDDKQYTLDHFFIKLLHIAKSMNTPSAKAEALRRTDYMYDFLEQLKSEIGG</sequence>